<dbReference type="EMBL" id="BK014803">
    <property type="protein sequence ID" value="DAD76483.1"/>
    <property type="molecule type" value="Genomic_DNA"/>
</dbReference>
<evidence type="ECO:0000313" key="1">
    <source>
        <dbReference type="EMBL" id="DAD76483.1"/>
    </source>
</evidence>
<organism evidence="1">
    <name type="scientific">Siphoviridae sp. cthjx9</name>
    <dbReference type="NCBI Taxonomy" id="2826426"/>
    <lineage>
        <taxon>Viruses</taxon>
        <taxon>Duplodnaviria</taxon>
        <taxon>Heunggongvirae</taxon>
        <taxon>Uroviricota</taxon>
        <taxon>Caudoviricetes</taxon>
    </lineage>
</organism>
<proteinExistence type="predicted"/>
<sequence>MRKKKEEEKLHFCRECAHATDFHSMSLKGQPILAKCPYQEWSVLLNWDCCKHFKMKLYEKAKTA</sequence>
<name>A0A8S5M337_9CAUD</name>
<reference evidence="1" key="1">
    <citation type="journal article" date="2021" name="Proc. Natl. Acad. Sci. U.S.A.">
        <title>A Catalog of Tens of Thousands of Viruses from Human Metagenomes Reveals Hidden Associations with Chronic Diseases.</title>
        <authorList>
            <person name="Tisza M.J."/>
            <person name="Buck C.B."/>
        </authorList>
    </citation>
    <scope>NUCLEOTIDE SEQUENCE</scope>
    <source>
        <strain evidence="1">Cthjx9</strain>
    </source>
</reference>
<protein>
    <submittedName>
        <fullName evidence="1">Uncharacterized protein</fullName>
    </submittedName>
</protein>
<accession>A0A8S5M337</accession>